<comment type="caution">
    <text evidence="1">The sequence shown here is derived from an EMBL/GenBank/DDBJ whole genome shotgun (WGS) entry which is preliminary data.</text>
</comment>
<evidence type="ECO:0000313" key="2">
    <source>
        <dbReference type="Proteomes" id="UP000031036"/>
    </source>
</evidence>
<dbReference type="AlphaFoldDB" id="A0A0B2VMH5"/>
<name>A0A0B2VMH5_TOXCA</name>
<gene>
    <name evidence="1" type="ORF">Tcan_17459</name>
</gene>
<keyword evidence="2" id="KW-1185">Reference proteome</keyword>
<organism evidence="1 2">
    <name type="scientific">Toxocara canis</name>
    <name type="common">Canine roundworm</name>
    <dbReference type="NCBI Taxonomy" id="6265"/>
    <lineage>
        <taxon>Eukaryota</taxon>
        <taxon>Metazoa</taxon>
        <taxon>Ecdysozoa</taxon>
        <taxon>Nematoda</taxon>
        <taxon>Chromadorea</taxon>
        <taxon>Rhabditida</taxon>
        <taxon>Spirurina</taxon>
        <taxon>Ascaridomorpha</taxon>
        <taxon>Ascaridoidea</taxon>
        <taxon>Toxocaridae</taxon>
        <taxon>Toxocara</taxon>
    </lineage>
</organism>
<proteinExistence type="predicted"/>
<feature type="non-terminal residue" evidence="1">
    <location>
        <position position="1"/>
    </location>
</feature>
<dbReference type="EMBL" id="JPKZ01001310">
    <property type="protein sequence ID" value="KHN82758.1"/>
    <property type="molecule type" value="Genomic_DNA"/>
</dbReference>
<reference evidence="1 2" key="1">
    <citation type="submission" date="2014-11" db="EMBL/GenBank/DDBJ databases">
        <title>Genetic blueprint of the zoonotic pathogen Toxocara canis.</title>
        <authorList>
            <person name="Zhu X.-Q."/>
            <person name="Korhonen P.K."/>
            <person name="Cai H."/>
            <person name="Young N.D."/>
            <person name="Nejsum P."/>
            <person name="von Samson-Himmelstjerna G."/>
            <person name="Boag P.R."/>
            <person name="Tan P."/>
            <person name="Li Q."/>
            <person name="Min J."/>
            <person name="Yang Y."/>
            <person name="Wang X."/>
            <person name="Fang X."/>
            <person name="Hall R.S."/>
            <person name="Hofmann A."/>
            <person name="Sternberg P.W."/>
            <person name="Jex A.R."/>
            <person name="Gasser R.B."/>
        </authorList>
    </citation>
    <scope>NUCLEOTIDE SEQUENCE [LARGE SCALE GENOMIC DNA]</scope>
    <source>
        <strain evidence="1">PN_DK_2014</strain>
    </source>
</reference>
<protein>
    <submittedName>
        <fullName evidence="1">Uncharacterized protein</fullName>
    </submittedName>
</protein>
<evidence type="ECO:0000313" key="1">
    <source>
        <dbReference type="EMBL" id="KHN82758.1"/>
    </source>
</evidence>
<accession>A0A0B2VMH5</accession>
<dbReference type="Proteomes" id="UP000031036">
    <property type="component" value="Unassembled WGS sequence"/>
</dbReference>
<sequence length="191" mass="21736">LRIHYGSHQLSQDFHDTQDSSPILCCVDRQTHILTSLSSLYRQLIAIRTIARFVFHFVRAIHFWRFTIAQSSRTFHKFTAISSHANNHFLFPFCSFLIVLACISLRTFYHCIVPKCSLQSTHFECLLSGAIICQADYSVKRFCTIFCSSSVQCSSTTDVGWLHQNLPPNGSVMFVSFNRIRTQGGKGCEDG</sequence>